<dbReference type="SUPFAM" id="SSF46934">
    <property type="entry name" value="UBA-like"/>
    <property type="match status" value="1"/>
</dbReference>
<gene>
    <name evidence="3" type="ORF">BET03_06630</name>
</gene>
<dbReference type="CDD" id="cd14360">
    <property type="entry name" value="UBA_NAC_like_bac"/>
    <property type="match status" value="1"/>
</dbReference>
<protein>
    <recommendedName>
        <fullName evidence="2">DUF4342 domain-containing protein</fullName>
    </recommendedName>
</protein>
<feature type="domain" description="DUF4342" evidence="2">
    <location>
        <begin position="43"/>
        <end position="118"/>
    </location>
</feature>
<dbReference type="Gene3D" id="1.10.8.10">
    <property type="entry name" value="DNA helicase RuvA subunit, C-terminal domain"/>
    <property type="match status" value="1"/>
</dbReference>
<keyword evidence="1" id="KW-0472">Membrane</keyword>
<proteinExistence type="predicted"/>
<evidence type="ECO:0000256" key="1">
    <source>
        <dbReference type="SAM" id="Phobius"/>
    </source>
</evidence>
<dbReference type="Proteomes" id="UP000284177">
    <property type="component" value="Unassembled WGS sequence"/>
</dbReference>
<reference evidence="3 4" key="1">
    <citation type="submission" date="2016-08" db="EMBL/GenBank/DDBJ databases">
        <title>Novel Firmicutes and Novel Genomes.</title>
        <authorList>
            <person name="Poppleton D.I."/>
            <person name="Gribaldo S."/>
        </authorList>
    </citation>
    <scope>NUCLEOTIDE SEQUENCE [LARGE SCALE GENOMIC DNA]</scope>
    <source>
        <strain evidence="3 4">CTT3</strain>
    </source>
</reference>
<dbReference type="RefSeq" id="WP_120170676.1">
    <property type="nucleotide sequence ID" value="NZ_MCIB01000039.1"/>
</dbReference>
<feature type="transmembrane region" description="Helical" evidence="1">
    <location>
        <begin position="84"/>
        <end position="109"/>
    </location>
</feature>
<keyword evidence="1" id="KW-0812">Transmembrane</keyword>
<dbReference type="Pfam" id="PF14242">
    <property type="entry name" value="DUF4342"/>
    <property type="match status" value="1"/>
</dbReference>
<dbReference type="InterPro" id="IPR009060">
    <property type="entry name" value="UBA-like_sf"/>
</dbReference>
<evidence type="ECO:0000313" key="3">
    <source>
        <dbReference type="EMBL" id="RKD29016.1"/>
    </source>
</evidence>
<organism evidence="3 4">
    <name type="scientific">Thermohalobacter berrensis</name>
    <dbReference type="NCBI Taxonomy" id="99594"/>
    <lineage>
        <taxon>Bacteria</taxon>
        <taxon>Bacillati</taxon>
        <taxon>Bacillota</taxon>
        <taxon>Tissierellia</taxon>
        <taxon>Tissierellales</taxon>
        <taxon>Thermohalobacteraceae</taxon>
        <taxon>Thermohalobacter</taxon>
    </lineage>
</organism>
<keyword evidence="4" id="KW-1185">Reference proteome</keyword>
<dbReference type="InterPro" id="IPR025642">
    <property type="entry name" value="DUF4342"/>
</dbReference>
<dbReference type="AlphaFoldDB" id="A0A419SUX3"/>
<name>A0A419SUX3_9FIRM</name>
<dbReference type="OrthoDB" id="3183239at2"/>
<evidence type="ECO:0000259" key="2">
    <source>
        <dbReference type="Pfam" id="PF14242"/>
    </source>
</evidence>
<accession>A0A419SUX3</accession>
<evidence type="ECO:0000313" key="4">
    <source>
        <dbReference type="Proteomes" id="UP000284177"/>
    </source>
</evidence>
<keyword evidence="1" id="KW-1133">Transmembrane helix</keyword>
<comment type="caution">
    <text evidence="3">The sequence shown here is derived from an EMBL/GenBank/DDBJ whole genome shotgun (WGS) entry which is preliminary data.</text>
</comment>
<dbReference type="EMBL" id="MCIB01000039">
    <property type="protein sequence ID" value="RKD29016.1"/>
    <property type="molecule type" value="Genomic_DNA"/>
</dbReference>
<sequence>MSINLEQIDLIRERAKVSYNEAKEALEKCNNDVVEALVYLENKNKIKDKKEDRKKFFNKVKKVIDKGNKMKFTIKKEGKNIIKLPLTIAILITIFATPFVIAGLIIALLTKHSISFEKESGKVIEVNKIFDNMSSSTNDEQNKTE</sequence>